<evidence type="ECO:0000313" key="1">
    <source>
        <dbReference type="EMBL" id="KAI3363945.1"/>
    </source>
</evidence>
<keyword evidence="2" id="KW-1185">Reference proteome</keyword>
<evidence type="ECO:0000313" key="2">
    <source>
        <dbReference type="Proteomes" id="UP000831701"/>
    </source>
</evidence>
<comment type="caution">
    <text evidence="1">The sequence shown here is derived from an EMBL/GenBank/DDBJ whole genome shotgun (WGS) entry which is preliminary data.</text>
</comment>
<dbReference type="EMBL" id="CM041543">
    <property type="protein sequence ID" value="KAI3363945.1"/>
    <property type="molecule type" value="Genomic_DNA"/>
</dbReference>
<proteinExistence type="predicted"/>
<organism evidence="1 2">
    <name type="scientific">Scortum barcoo</name>
    <name type="common">barcoo grunter</name>
    <dbReference type="NCBI Taxonomy" id="214431"/>
    <lineage>
        <taxon>Eukaryota</taxon>
        <taxon>Metazoa</taxon>
        <taxon>Chordata</taxon>
        <taxon>Craniata</taxon>
        <taxon>Vertebrata</taxon>
        <taxon>Euteleostomi</taxon>
        <taxon>Actinopterygii</taxon>
        <taxon>Neopterygii</taxon>
        <taxon>Teleostei</taxon>
        <taxon>Neoteleostei</taxon>
        <taxon>Acanthomorphata</taxon>
        <taxon>Eupercaria</taxon>
        <taxon>Centrarchiformes</taxon>
        <taxon>Terapontoidei</taxon>
        <taxon>Terapontidae</taxon>
        <taxon>Scortum</taxon>
    </lineage>
</organism>
<sequence length="126" mass="14083">MSVRSWFAVSFLGFIVAANQVKMDPEKAQEAFQWLKKLFTTAPVLTMPDPKLQFPVEVDALNEGSGAVLSQCSPKDNCIHPCAFLSRKLSSAKLNYDVGNQELLAIKVALEEWCHWLEGVEQPFIV</sequence>
<gene>
    <name evidence="1" type="ORF">L3Q82_001523</name>
</gene>
<accession>A0ACB8W8H0</accession>
<reference evidence="1" key="1">
    <citation type="submission" date="2022-04" db="EMBL/GenBank/DDBJ databases">
        <title>Jade perch genome.</title>
        <authorList>
            <person name="Chao B."/>
        </authorList>
    </citation>
    <scope>NUCLEOTIDE SEQUENCE</scope>
    <source>
        <strain evidence="1">CB-2022</strain>
    </source>
</reference>
<name>A0ACB8W8H0_9TELE</name>
<dbReference type="Proteomes" id="UP000831701">
    <property type="component" value="Chromosome 13"/>
</dbReference>
<protein>
    <submittedName>
        <fullName evidence="1">Uncharacterized protein</fullName>
    </submittedName>
</protein>